<protein>
    <submittedName>
        <fullName evidence="3">Predicted protein</fullName>
    </submittedName>
</protein>
<feature type="compositionally biased region" description="Polar residues" evidence="1">
    <location>
        <begin position="297"/>
        <end position="310"/>
    </location>
</feature>
<sequence length="335" mass="32509">MRLSFALPALIPAASAAIFQVKVGANNMLAFDPPSVTAAAGDTIAFVFQSKNHTVTQSTFADPCSVMTTPKLGLSSGFQAVLANAIQFPSWSFTLEDDRTPLWFYCAQDTPVNHCHAGMVFAVNPTADKTFGAFLAAAKASATGARAARRAPPSGSTPPGSPPPGSPPPGSPPPGPPPGSPPPGPPPGSPPPGSPPPGSPPPGSPPPGSPPPGSPPPGSPPSGSPPSRSPPSGTPSGAAGASPSRAPSEGPSEATPSRTAPSVAPSQVAPSGTVPSGTPGEVFGTGFPSGAVDPPTLTGSAAVASSTAQGNGAPRMGGSFANVFAAVGLLVGLTL</sequence>
<feature type="region of interest" description="Disordered" evidence="1">
    <location>
        <begin position="145"/>
        <end position="317"/>
    </location>
</feature>
<dbReference type="OrthoDB" id="1921208at2759"/>
<dbReference type="InterPro" id="IPR008972">
    <property type="entry name" value="Cupredoxin"/>
</dbReference>
<feature type="signal peptide" evidence="2">
    <location>
        <begin position="1"/>
        <end position="16"/>
    </location>
</feature>
<dbReference type="PRINTS" id="PR01217">
    <property type="entry name" value="PRICHEXTENSN"/>
</dbReference>
<dbReference type="EMBL" id="DS547092">
    <property type="protein sequence ID" value="EDR14230.1"/>
    <property type="molecule type" value="Genomic_DNA"/>
</dbReference>
<dbReference type="HOGENOM" id="CLU_053381_5_0_1"/>
<reference evidence="3 4" key="1">
    <citation type="journal article" date="2008" name="Nature">
        <title>The genome of Laccaria bicolor provides insights into mycorrhizal symbiosis.</title>
        <authorList>
            <person name="Martin F."/>
            <person name="Aerts A."/>
            <person name="Ahren D."/>
            <person name="Brun A."/>
            <person name="Danchin E.G.J."/>
            <person name="Duchaussoy F."/>
            <person name="Gibon J."/>
            <person name="Kohler A."/>
            <person name="Lindquist E."/>
            <person name="Pereda V."/>
            <person name="Salamov A."/>
            <person name="Shapiro H.J."/>
            <person name="Wuyts J."/>
            <person name="Blaudez D."/>
            <person name="Buee M."/>
            <person name="Brokstein P."/>
            <person name="Canbaeck B."/>
            <person name="Cohen D."/>
            <person name="Courty P.E."/>
            <person name="Coutinho P.M."/>
            <person name="Delaruelle C."/>
            <person name="Detter J.C."/>
            <person name="Deveau A."/>
            <person name="DiFazio S."/>
            <person name="Duplessis S."/>
            <person name="Fraissinet-Tachet L."/>
            <person name="Lucic E."/>
            <person name="Frey-Klett P."/>
            <person name="Fourrey C."/>
            <person name="Feussner I."/>
            <person name="Gay G."/>
            <person name="Grimwood J."/>
            <person name="Hoegger P.J."/>
            <person name="Jain P."/>
            <person name="Kilaru S."/>
            <person name="Labbe J."/>
            <person name="Lin Y.C."/>
            <person name="Legue V."/>
            <person name="Le Tacon F."/>
            <person name="Marmeisse R."/>
            <person name="Melayah D."/>
            <person name="Montanini B."/>
            <person name="Muratet M."/>
            <person name="Nehls U."/>
            <person name="Niculita-Hirzel H."/>
            <person name="Oudot-Le Secq M.P."/>
            <person name="Peter M."/>
            <person name="Quesneville H."/>
            <person name="Rajashekar B."/>
            <person name="Reich M."/>
            <person name="Rouhier N."/>
            <person name="Schmutz J."/>
            <person name="Yin T."/>
            <person name="Chalot M."/>
            <person name="Henrissat B."/>
            <person name="Kuees U."/>
            <person name="Lucas S."/>
            <person name="Van de Peer Y."/>
            <person name="Podila G.K."/>
            <person name="Polle A."/>
            <person name="Pukkila P.J."/>
            <person name="Richardson P.M."/>
            <person name="Rouze P."/>
            <person name="Sanders I.R."/>
            <person name="Stajich J.E."/>
            <person name="Tunlid A."/>
            <person name="Tuskan G."/>
            <person name="Grigoriev I.V."/>
        </authorList>
    </citation>
    <scope>NUCLEOTIDE SEQUENCE [LARGE SCALE GENOMIC DNA]</scope>
    <source>
        <strain evidence="4">S238N-H82 / ATCC MYA-4686</strain>
    </source>
</reference>
<dbReference type="SUPFAM" id="SSF49503">
    <property type="entry name" value="Cupredoxins"/>
    <property type="match status" value="1"/>
</dbReference>
<proteinExistence type="predicted"/>
<evidence type="ECO:0000313" key="3">
    <source>
        <dbReference type="EMBL" id="EDR14230.1"/>
    </source>
</evidence>
<feature type="compositionally biased region" description="Low complexity" evidence="1">
    <location>
        <begin position="234"/>
        <end position="252"/>
    </location>
</feature>
<evidence type="ECO:0000256" key="1">
    <source>
        <dbReference type="SAM" id="MobiDB-lite"/>
    </source>
</evidence>
<name>B0CS37_LACBS</name>
<dbReference type="GeneID" id="6070557"/>
<feature type="compositionally biased region" description="Pro residues" evidence="1">
    <location>
        <begin position="155"/>
        <end position="233"/>
    </location>
</feature>
<feature type="compositionally biased region" description="Polar residues" evidence="1">
    <location>
        <begin position="254"/>
        <end position="276"/>
    </location>
</feature>
<dbReference type="PANTHER" id="PTHR34883">
    <property type="entry name" value="SERINE-RICH PROTEIN, PUTATIVE-RELATED-RELATED"/>
    <property type="match status" value="1"/>
</dbReference>
<dbReference type="PANTHER" id="PTHR34883:SF15">
    <property type="entry name" value="EXTRACELLULAR SERINE-RICH PROTEIN"/>
    <property type="match status" value="1"/>
</dbReference>
<dbReference type="CDD" id="cd00920">
    <property type="entry name" value="Cupredoxin"/>
    <property type="match status" value="1"/>
</dbReference>
<dbReference type="KEGG" id="lbc:LACBIDRAFT_292201"/>
<feature type="compositionally biased region" description="Low complexity" evidence="1">
    <location>
        <begin position="145"/>
        <end position="154"/>
    </location>
</feature>
<evidence type="ECO:0000256" key="2">
    <source>
        <dbReference type="SAM" id="SignalP"/>
    </source>
</evidence>
<gene>
    <name evidence="3" type="ORF">LACBIDRAFT_292201</name>
</gene>
<accession>B0CS37</accession>
<feature type="chain" id="PRO_5002748281" evidence="2">
    <location>
        <begin position="17"/>
        <end position="335"/>
    </location>
</feature>
<dbReference type="AlphaFoldDB" id="B0CS37"/>
<keyword evidence="2" id="KW-0732">Signal</keyword>
<keyword evidence="4" id="KW-1185">Reference proteome</keyword>
<dbReference type="InParanoid" id="B0CS37"/>
<organism evidence="4">
    <name type="scientific">Laccaria bicolor (strain S238N-H82 / ATCC MYA-4686)</name>
    <name type="common">Bicoloured deceiver</name>
    <name type="synonym">Laccaria laccata var. bicolor</name>
    <dbReference type="NCBI Taxonomy" id="486041"/>
    <lineage>
        <taxon>Eukaryota</taxon>
        <taxon>Fungi</taxon>
        <taxon>Dikarya</taxon>
        <taxon>Basidiomycota</taxon>
        <taxon>Agaricomycotina</taxon>
        <taxon>Agaricomycetes</taxon>
        <taxon>Agaricomycetidae</taxon>
        <taxon>Agaricales</taxon>
        <taxon>Agaricineae</taxon>
        <taxon>Hydnangiaceae</taxon>
        <taxon>Laccaria</taxon>
    </lineage>
</organism>
<dbReference type="STRING" id="486041.B0CS37"/>
<dbReference type="Gene3D" id="2.60.40.420">
    <property type="entry name" value="Cupredoxins - blue copper proteins"/>
    <property type="match status" value="1"/>
</dbReference>
<dbReference type="RefSeq" id="XP_001874789.1">
    <property type="nucleotide sequence ID" value="XM_001874754.1"/>
</dbReference>
<evidence type="ECO:0000313" key="4">
    <source>
        <dbReference type="Proteomes" id="UP000001194"/>
    </source>
</evidence>
<dbReference type="InterPro" id="IPR052953">
    <property type="entry name" value="Ser-rich/MCO-related"/>
</dbReference>
<dbReference type="Proteomes" id="UP000001194">
    <property type="component" value="Unassembled WGS sequence"/>
</dbReference>